<reference evidence="1" key="1">
    <citation type="submission" date="2021-06" db="EMBL/GenBank/DDBJ databases">
        <authorList>
            <person name="Kallberg Y."/>
            <person name="Tangrot J."/>
            <person name="Rosling A."/>
        </authorList>
    </citation>
    <scope>NUCLEOTIDE SEQUENCE</scope>
    <source>
        <strain evidence="1">CL356</strain>
    </source>
</reference>
<protein>
    <submittedName>
        <fullName evidence="1">10520_t:CDS:1</fullName>
    </submittedName>
</protein>
<gene>
    <name evidence="1" type="ORF">ACOLOM_LOCUS4714</name>
</gene>
<feature type="non-terminal residue" evidence="1">
    <location>
        <position position="1"/>
    </location>
</feature>
<proteinExistence type="predicted"/>
<accession>A0ACA9LT11</accession>
<sequence length="689" mass="79260">NVALAHYINGRSDETQKITIEWNNPSNNEKSNVELKVNNEKIIGTANVARYMARAYRDLDLYGSDAISATLIDQWIDFASVNLESSDFKVIETAWGEINHHLTLRTFFVGYKLTLADIILWGVLKSMRVIYSDKVKLQIPVLIDFSSFSLSFVQESLKWVSKSADASKPRKEQPNMNIGLTDAEIGKVVTRFPPEPSGYLHIGHAKAAMLNEYFAREYKGKLIVRFDDTNPSKEKEEFEESIKEDLALLGIRPDLVTYTSDHFEELYQYAVKIIKKGLAYVDDTDVNTNPNKALRDPVIYRCNLLPHHRTGNKWKIYPTYDFACPIVDSLEGVTHALRTNEYRDRNAQYEWMLNALDLRKVHIWDFSRMNFVYTLLSKRKLQWFVNQGLVSGWDDPRFPTVRGIRRRGMTIEALRQYILTQGASQNTVMLEWDKLWALNKSVIDPVAPRHTSILRKSLVSFNILGGPESPYSKDLPKHKKNADVGIKKTWFSSSILIDQDDAKTFEIGEEITLMDWGNAIVKALCKYNSGSEFIRGELQLHLEGDFKKTKKKITWLADTPEITKVVLVDYDYLINKRRLEENDQVEDYVTEKSEFLTDALADSNVRELKKGDIIQFERRGYYILDNDTTFEVPRFIRIPDGKAISMASKAGNEKENKSKQKDTIKMYNIPDIYGDVPVPSPEQVSKMYG</sequence>
<keyword evidence="2" id="KW-1185">Reference proteome</keyword>
<dbReference type="EMBL" id="CAJVPT010008033">
    <property type="protein sequence ID" value="CAG8547450.1"/>
    <property type="molecule type" value="Genomic_DNA"/>
</dbReference>
<evidence type="ECO:0000313" key="1">
    <source>
        <dbReference type="EMBL" id="CAG8547450.1"/>
    </source>
</evidence>
<organism evidence="1 2">
    <name type="scientific">Acaulospora colombiana</name>
    <dbReference type="NCBI Taxonomy" id="27376"/>
    <lineage>
        <taxon>Eukaryota</taxon>
        <taxon>Fungi</taxon>
        <taxon>Fungi incertae sedis</taxon>
        <taxon>Mucoromycota</taxon>
        <taxon>Glomeromycotina</taxon>
        <taxon>Glomeromycetes</taxon>
        <taxon>Diversisporales</taxon>
        <taxon>Acaulosporaceae</taxon>
        <taxon>Acaulospora</taxon>
    </lineage>
</organism>
<comment type="caution">
    <text evidence="1">The sequence shown here is derived from an EMBL/GenBank/DDBJ whole genome shotgun (WGS) entry which is preliminary data.</text>
</comment>
<name>A0ACA9LT11_9GLOM</name>
<dbReference type="Proteomes" id="UP000789525">
    <property type="component" value="Unassembled WGS sequence"/>
</dbReference>
<evidence type="ECO:0000313" key="2">
    <source>
        <dbReference type="Proteomes" id="UP000789525"/>
    </source>
</evidence>